<dbReference type="STRING" id="35752.SAMN05421541_11565"/>
<dbReference type="CDD" id="cd00093">
    <property type="entry name" value="HTH_XRE"/>
    <property type="match status" value="1"/>
</dbReference>
<dbReference type="EMBL" id="FONV01000015">
    <property type="protein sequence ID" value="SFF61648.1"/>
    <property type="molecule type" value="Genomic_DNA"/>
</dbReference>
<reference evidence="2 3" key="1">
    <citation type="submission" date="2016-10" db="EMBL/GenBank/DDBJ databases">
        <authorList>
            <person name="de Groot N.N."/>
        </authorList>
    </citation>
    <scope>NUCLEOTIDE SEQUENCE [LARGE SCALE GENOMIC DNA]</scope>
    <source>
        <strain evidence="2 3">DSM 43019</strain>
    </source>
</reference>
<feature type="domain" description="HTH cro/C1-type" evidence="1">
    <location>
        <begin position="18"/>
        <end position="72"/>
    </location>
</feature>
<keyword evidence="3" id="KW-1185">Reference proteome</keyword>
<protein>
    <submittedName>
        <fullName evidence="2">Helix-turn-helix domain-containing protein</fullName>
    </submittedName>
</protein>
<dbReference type="InterPro" id="IPR043917">
    <property type="entry name" value="DUF5753"/>
</dbReference>
<dbReference type="InterPro" id="IPR010982">
    <property type="entry name" value="Lambda_DNA-bd_dom_sf"/>
</dbReference>
<dbReference type="Proteomes" id="UP000199645">
    <property type="component" value="Unassembled WGS sequence"/>
</dbReference>
<evidence type="ECO:0000313" key="3">
    <source>
        <dbReference type="Proteomes" id="UP000199645"/>
    </source>
</evidence>
<sequence>MSDIEGPTLRRRRLGAELKRCREAAGLTQQDVSRHFEWHSAKVTRIETARVAVTPRDVRDLLTLYNVRDQTMREALVELARQSRERTWWTDYRDIMRPGNFVGLEAAASAMRTWEPVLIPGLLQTPDYMRSLMRSGRPTDPEEHIDRRIALRQTRQGRLTSDRPLELSAFMDEGALHRVIGDREVMTEQLRHLIEIAKLPNVFLQILPFSAGAHPFLSGPAALLEFRETTHLDVVYMEGLAGDLYEEQPDMVDWYRQEFERLSDMALDHRTTIKMIEGLLVA</sequence>
<dbReference type="Pfam" id="PF13560">
    <property type="entry name" value="HTH_31"/>
    <property type="match status" value="1"/>
</dbReference>
<organism evidence="2 3">
    <name type="scientific">Actinoplanes philippinensis</name>
    <dbReference type="NCBI Taxonomy" id="35752"/>
    <lineage>
        <taxon>Bacteria</taxon>
        <taxon>Bacillati</taxon>
        <taxon>Actinomycetota</taxon>
        <taxon>Actinomycetes</taxon>
        <taxon>Micromonosporales</taxon>
        <taxon>Micromonosporaceae</taxon>
        <taxon>Actinoplanes</taxon>
    </lineage>
</organism>
<dbReference type="AlphaFoldDB" id="A0A1I2K5M2"/>
<dbReference type="GO" id="GO:0003677">
    <property type="term" value="F:DNA binding"/>
    <property type="evidence" value="ECO:0007669"/>
    <property type="project" value="InterPro"/>
</dbReference>
<proteinExistence type="predicted"/>
<gene>
    <name evidence="2" type="ORF">SAMN05421541_11565</name>
</gene>
<name>A0A1I2K5M2_9ACTN</name>
<dbReference type="InterPro" id="IPR001387">
    <property type="entry name" value="Cro/C1-type_HTH"/>
</dbReference>
<evidence type="ECO:0000259" key="1">
    <source>
        <dbReference type="PROSITE" id="PS50943"/>
    </source>
</evidence>
<accession>A0A1I2K5M2</accession>
<dbReference type="RefSeq" id="WP_093620306.1">
    <property type="nucleotide sequence ID" value="NZ_BOMT01000084.1"/>
</dbReference>
<dbReference type="PROSITE" id="PS50943">
    <property type="entry name" value="HTH_CROC1"/>
    <property type="match status" value="1"/>
</dbReference>
<dbReference type="SUPFAM" id="SSF47413">
    <property type="entry name" value="lambda repressor-like DNA-binding domains"/>
    <property type="match status" value="1"/>
</dbReference>
<dbReference type="Pfam" id="PF19054">
    <property type="entry name" value="DUF5753"/>
    <property type="match status" value="1"/>
</dbReference>
<dbReference type="Gene3D" id="1.10.260.40">
    <property type="entry name" value="lambda repressor-like DNA-binding domains"/>
    <property type="match status" value="1"/>
</dbReference>
<dbReference type="SMART" id="SM00530">
    <property type="entry name" value="HTH_XRE"/>
    <property type="match status" value="1"/>
</dbReference>
<evidence type="ECO:0000313" key="2">
    <source>
        <dbReference type="EMBL" id="SFF61648.1"/>
    </source>
</evidence>
<dbReference type="OrthoDB" id="3458445at2"/>